<dbReference type="Pfam" id="PF23559">
    <property type="entry name" value="WHD_DRP"/>
    <property type="match status" value="1"/>
</dbReference>
<keyword evidence="4" id="KW-0547">Nucleotide-binding</keyword>
<dbReference type="Gene3D" id="3.40.50.300">
    <property type="entry name" value="P-loop containing nucleotide triphosphate hydrolases"/>
    <property type="match status" value="1"/>
</dbReference>
<dbReference type="AlphaFoldDB" id="A0AAV5LUJ6"/>
<evidence type="ECO:0008006" key="13">
    <source>
        <dbReference type="Google" id="ProtNLM"/>
    </source>
</evidence>
<dbReference type="GO" id="GO:0006952">
    <property type="term" value="P:defense response"/>
    <property type="evidence" value="ECO:0007669"/>
    <property type="project" value="UniProtKB-KW"/>
</dbReference>
<dbReference type="SUPFAM" id="SSF52058">
    <property type="entry name" value="L domain-like"/>
    <property type="match status" value="1"/>
</dbReference>
<sequence>MEIANLVIGCVKDFGPTIRRYVKYQIYHNKYVSDFKTMQGELVNRVAVVDANLRTQLEQPEKIENPEVKTWLENARQEIAKKVIDDLICKGGCFTYICSSRKLDKETQALEVGILKQGEKYTNTGAILVMDDHSIQSRVRVFEDKQKEVKHLKEKVEAELMAQLRRQPGKIAWNSVKDWLKKASQMITMKVEDLISQGECSSSTNIEKKVEDLISQGECSSSTNIGKKIEELRQILEEGRKFTNFGVSLVIDDPSKKGITMLAEKCIARDDVQEEILQLLRGDKITRIAVCGMGGVGKTTIMQQVYSQLLKDSKQVIWVKVSKDFDVVVQQKKQFDMLKFQKSIARKLQLDLKNADQDEIELAGLIADRLQQGSHVLILDDVWESFSIKHVGIPDGCKLVLTTRLQQEVGRAMECEVIPVMPLPNDEALALFLDKVGSEVVSYPRYKSDIEPFLNQILKKCNGLPLAIVVVAKTMRGKFDRYLWERADKELRKSEEVDYCLKFSYDHLEEQSKNCFLYCALYPEDHEIQIEELIEFWIEEGFIEDESGSRHSMICEGHSIIQKLVDYCMLESVKRKYVIGDFYLGNVVNHKNKEDRVSVHDLLRDMALKIIPQFMVKAGVALEELPKEVEGRKDLLKISLMKSQIREFPSSMLSLKCPMLTTLLLSENNITTIPEAFFDHMPKLKILDLSGNYHLCRLPSSISKLESLTTLLLDNCGLSLEVPSLSNLGELKKLSFYETVIRELPQGLNMLTNLEYFWFDVPSYGSYIPDGLLQNLSKLQYLVVGGTTPLKWEEVGRLRKLESLYCWLSTLDDMSLLVKSERKLKQYRILVGNCSSDDANYACCYMKTFLNVVKSIVCYDIDLCEKPNWLPSDVQNFYIKDCKDVRSLDDISGLKEAIDLRHCTVDACDGMEFVVSSHCLKLLQNLESLYLFSLKELNAVVGVVEAVAKSAPLPAGTFLSLQKIEVYRCRKIKKLWPLRLLRYLQNLKIIKVGACRQMEELISSSTYEEKEAPEKITLPNLQCLKLMQLRELKSICSSSSVLICDSINRLLISNCKKLKRIPLHLSSLDNGQPSSLKEIEVDTKEHWESLEWDQSKAKVVLSTYCKFLNDSNIDIEEEEEMSGDDNNEDDDDEEEEESLRMG</sequence>
<dbReference type="Pfam" id="PF13855">
    <property type="entry name" value="LRR_8"/>
    <property type="match status" value="1"/>
</dbReference>
<dbReference type="InterPro" id="IPR042197">
    <property type="entry name" value="Apaf_helical"/>
</dbReference>
<accession>A0AAV5LUJ6</accession>
<dbReference type="InterPro" id="IPR001611">
    <property type="entry name" value="Leu-rich_rpt"/>
</dbReference>
<keyword evidence="12" id="KW-1185">Reference proteome</keyword>
<evidence type="ECO:0000256" key="6">
    <source>
        <dbReference type="ARBA" id="ARBA00022840"/>
    </source>
</evidence>
<proteinExistence type="inferred from homology"/>
<dbReference type="Pfam" id="PF23247">
    <property type="entry name" value="LRR_RPS2"/>
    <property type="match status" value="1"/>
</dbReference>
<dbReference type="Gene3D" id="1.10.10.10">
    <property type="entry name" value="Winged helix-like DNA-binding domain superfamily/Winged helix DNA-binding domain"/>
    <property type="match status" value="1"/>
</dbReference>
<feature type="domain" description="Disease resistance protein winged helix" evidence="10">
    <location>
        <begin position="521"/>
        <end position="607"/>
    </location>
</feature>
<feature type="domain" description="NB-ARC" evidence="8">
    <location>
        <begin position="274"/>
        <end position="438"/>
    </location>
</feature>
<organism evidence="11 12">
    <name type="scientific">Rubroshorea leprosula</name>
    <dbReference type="NCBI Taxonomy" id="152421"/>
    <lineage>
        <taxon>Eukaryota</taxon>
        <taxon>Viridiplantae</taxon>
        <taxon>Streptophyta</taxon>
        <taxon>Embryophyta</taxon>
        <taxon>Tracheophyta</taxon>
        <taxon>Spermatophyta</taxon>
        <taxon>Magnoliopsida</taxon>
        <taxon>eudicotyledons</taxon>
        <taxon>Gunneridae</taxon>
        <taxon>Pentapetalae</taxon>
        <taxon>rosids</taxon>
        <taxon>malvids</taxon>
        <taxon>Malvales</taxon>
        <taxon>Dipterocarpaceae</taxon>
        <taxon>Rubroshorea</taxon>
    </lineage>
</organism>
<comment type="similarity">
    <text evidence="1">Belongs to the disease resistance NB-LRR family.</text>
</comment>
<dbReference type="FunFam" id="1.10.10.10:FF:000322">
    <property type="entry name" value="Probable disease resistance protein At1g63360"/>
    <property type="match status" value="1"/>
</dbReference>
<dbReference type="InterPro" id="IPR002182">
    <property type="entry name" value="NB-ARC"/>
</dbReference>
<name>A0AAV5LUJ6_9ROSI</name>
<feature type="region of interest" description="Disordered" evidence="7">
    <location>
        <begin position="1114"/>
        <end position="1142"/>
    </location>
</feature>
<evidence type="ECO:0000313" key="11">
    <source>
        <dbReference type="EMBL" id="GKV41153.1"/>
    </source>
</evidence>
<dbReference type="GO" id="GO:0043531">
    <property type="term" value="F:ADP binding"/>
    <property type="evidence" value="ECO:0007669"/>
    <property type="project" value="InterPro"/>
</dbReference>
<evidence type="ECO:0000313" key="12">
    <source>
        <dbReference type="Proteomes" id="UP001054252"/>
    </source>
</evidence>
<dbReference type="Gene3D" id="1.10.8.430">
    <property type="entry name" value="Helical domain of apoptotic protease-activating factors"/>
    <property type="match status" value="1"/>
</dbReference>
<comment type="caution">
    <text evidence="11">The sequence shown here is derived from an EMBL/GenBank/DDBJ whole genome shotgun (WGS) entry which is preliminary data.</text>
</comment>
<dbReference type="Pfam" id="PF00931">
    <property type="entry name" value="NB-ARC"/>
    <property type="match status" value="1"/>
</dbReference>
<evidence type="ECO:0000256" key="2">
    <source>
        <dbReference type="ARBA" id="ARBA00022614"/>
    </source>
</evidence>
<gene>
    <name evidence="11" type="ORF">SLEP1_g48722</name>
</gene>
<dbReference type="GO" id="GO:0005524">
    <property type="term" value="F:ATP binding"/>
    <property type="evidence" value="ECO:0007669"/>
    <property type="project" value="UniProtKB-KW"/>
</dbReference>
<evidence type="ECO:0000256" key="7">
    <source>
        <dbReference type="SAM" id="MobiDB-lite"/>
    </source>
</evidence>
<keyword evidence="6" id="KW-0067">ATP-binding</keyword>
<evidence type="ECO:0000256" key="5">
    <source>
        <dbReference type="ARBA" id="ARBA00022821"/>
    </source>
</evidence>
<feature type="domain" description="Disease resistance protein At4g27190-like leucine-rich repeats" evidence="9">
    <location>
        <begin position="949"/>
        <end position="1061"/>
    </location>
</feature>
<keyword evidence="3" id="KW-0677">Repeat</keyword>
<dbReference type="PANTHER" id="PTHR33463">
    <property type="entry name" value="NB-ARC DOMAIN-CONTAINING PROTEIN-RELATED"/>
    <property type="match status" value="1"/>
</dbReference>
<reference evidence="11 12" key="1">
    <citation type="journal article" date="2021" name="Commun. Biol.">
        <title>The genome of Shorea leprosula (Dipterocarpaceae) highlights the ecological relevance of drought in aseasonal tropical rainforests.</title>
        <authorList>
            <person name="Ng K.K.S."/>
            <person name="Kobayashi M.J."/>
            <person name="Fawcett J.A."/>
            <person name="Hatakeyama M."/>
            <person name="Paape T."/>
            <person name="Ng C.H."/>
            <person name="Ang C.C."/>
            <person name="Tnah L.H."/>
            <person name="Lee C.T."/>
            <person name="Nishiyama T."/>
            <person name="Sese J."/>
            <person name="O'Brien M.J."/>
            <person name="Copetti D."/>
            <person name="Mohd Noor M.I."/>
            <person name="Ong R.C."/>
            <person name="Putra M."/>
            <person name="Sireger I.Z."/>
            <person name="Indrioko S."/>
            <person name="Kosugi Y."/>
            <person name="Izuno A."/>
            <person name="Isagi Y."/>
            <person name="Lee S.L."/>
            <person name="Shimizu K.K."/>
        </authorList>
    </citation>
    <scope>NUCLEOTIDE SEQUENCE [LARGE SCALE GENOMIC DNA]</scope>
    <source>
        <strain evidence="11">214</strain>
    </source>
</reference>
<dbReference type="InterPro" id="IPR057135">
    <property type="entry name" value="At4g27190-like_LRR"/>
</dbReference>
<evidence type="ECO:0000256" key="1">
    <source>
        <dbReference type="ARBA" id="ARBA00008894"/>
    </source>
</evidence>
<dbReference type="Gene3D" id="3.80.10.10">
    <property type="entry name" value="Ribonuclease Inhibitor"/>
    <property type="match status" value="2"/>
</dbReference>
<dbReference type="InterPro" id="IPR032675">
    <property type="entry name" value="LRR_dom_sf"/>
</dbReference>
<keyword evidence="2" id="KW-0433">Leucine-rich repeat</keyword>
<evidence type="ECO:0000256" key="4">
    <source>
        <dbReference type="ARBA" id="ARBA00022741"/>
    </source>
</evidence>
<dbReference type="InterPro" id="IPR058922">
    <property type="entry name" value="WHD_DRP"/>
</dbReference>
<keyword evidence="5" id="KW-0611">Plant defense</keyword>
<evidence type="ECO:0000259" key="9">
    <source>
        <dbReference type="Pfam" id="PF23247"/>
    </source>
</evidence>
<protein>
    <recommendedName>
        <fullName evidence="13">NB-ARC domain-containing protein</fullName>
    </recommendedName>
</protein>
<dbReference type="InterPro" id="IPR036388">
    <property type="entry name" value="WH-like_DNA-bd_sf"/>
</dbReference>
<dbReference type="PANTHER" id="PTHR33463:SF187">
    <property type="entry name" value="AND NB-ARC DOMAIN DISEASE RESISTANCE PROTEIN, PUTATIVE-RELATED"/>
    <property type="match status" value="1"/>
</dbReference>
<dbReference type="PRINTS" id="PR00364">
    <property type="entry name" value="DISEASERSIST"/>
</dbReference>
<evidence type="ECO:0000259" key="8">
    <source>
        <dbReference type="Pfam" id="PF00931"/>
    </source>
</evidence>
<dbReference type="InterPro" id="IPR027417">
    <property type="entry name" value="P-loop_NTPase"/>
</dbReference>
<evidence type="ECO:0000259" key="10">
    <source>
        <dbReference type="Pfam" id="PF23559"/>
    </source>
</evidence>
<dbReference type="SUPFAM" id="SSF52540">
    <property type="entry name" value="P-loop containing nucleoside triphosphate hydrolases"/>
    <property type="match status" value="1"/>
</dbReference>
<dbReference type="Proteomes" id="UP001054252">
    <property type="component" value="Unassembled WGS sequence"/>
</dbReference>
<evidence type="ECO:0000256" key="3">
    <source>
        <dbReference type="ARBA" id="ARBA00022737"/>
    </source>
</evidence>
<dbReference type="EMBL" id="BPVZ01000147">
    <property type="protein sequence ID" value="GKV41153.1"/>
    <property type="molecule type" value="Genomic_DNA"/>
</dbReference>
<dbReference type="InterPro" id="IPR050905">
    <property type="entry name" value="Plant_NBS-LRR"/>
</dbReference>